<evidence type="ECO:0000313" key="10">
    <source>
        <dbReference type="EMBL" id="TMQ50626.1"/>
    </source>
</evidence>
<reference evidence="10 11" key="1">
    <citation type="journal article" date="2019" name="Nat. Microbiol.">
        <title>Mediterranean grassland soil C-N compound turnover is dependent on rainfall and depth, and is mediated by genomically divergent microorganisms.</title>
        <authorList>
            <person name="Diamond S."/>
            <person name="Andeer P.F."/>
            <person name="Li Z."/>
            <person name="Crits-Christoph A."/>
            <person name="Burstein D."/>
            <person name="Anantharaman K."/>
            <person name="Lane K.R."/>
            <person name="Thomas B.C."/>
            <person name="Pan C."/>
            <person name="Northen T.R."/>
            <person name="Banfield J.F."/>
        </authorList>
    </citation>
    <scope>NUCLEOTIDE SEQUENCE [LARGE SCALE GENOMIC DNA]</scope>
    <source>
        <strain evidence="10">WS_2</strain>
    </source>
</reference>
<dbReference type="InterPro" id="IPR009613">
    <property type="entry name" value="LMF"/>
</dbReference>
<feature type="transmembrane region" description="Helical" evidence="7">
    <location>
        <begin position="447"/>
        <end position="468"/>
    </location>
</feature>
<comment type="caution">
    <text evidence="10">The sequence shown here is derived from an EMBL/GenBank/DDBJ whole genome shotgun (WGS) entry which is preliminary data.</text>
</comment>
<name>A0A538SGX7_UNCEI</name>
<evidence type="ECO:0000256" key="2">
    <source>
        <dbReference type="ARBA" id="ARBA00005512"/>
    </source>
</evidence>
<evidence type="ECO:0000256" key="6">
    <source>
        <dbReference type="ARBA" id="ARBA00023136"/>
    </source>
</evidence>
<dbReference type="InterPro" id="IPR057433">
    <property type="entry name" value="LMF1/2_C"/>
</dbReference>
<dbReference type="InterPro" id="IPR057434">
    <property type="entry name" value="LMF1/2_N"/>
</dbReference>
<evidence type="ECO:0000259" key="8">
    <source>
        <dbReference type="Pfam" id="PF06762"/>
    </source>
</evidence>
<dbReference type="PANTHER" id="PTHR14463">
    <property type="entry name" value="LIPASE MATURATION FACTOR"/>
    <property type="match status" value="1"/>
</dbReference>
<keyword evidence="6 7" id="KW-0472">Membrane</keyword>
<feature type="transmembrane region" description="Helical" evidence="7">
    <location>
        <begin position="391"/>
        <end position="419"/>
    </location>
</feature>
<dbReference type="Pfam" id="PF06762">
    <property type="entry name" value="LMF1"/>
    <property type="match status" value="1"/>
</dbReference>
<sequence length="648" mass="72961">MARLGEGRETSARPPLCYIPRVSATRKPLLVWDGDCSFCRRWIARWQRATGDRVEYAPYQTAAPLFPAIPLQRFKRSVQLIEPGDRLSQGAEAVFRALAYAPGRGWPLALYQRVPFFAPTSEALYWIVARNRRLFSFLTRIAYGSHVVPPGDAFTTWVFLRLLGAIYAIAFISLWTQITGLVGSKGIMPAAAYLEAVRGHYGLVRYWLLPTFAWLNASDLALHAMCAAGAVLGLLLVAGIAPILTLVGCFALYLSLANVCGEFLWFQWDSLLLETGFLAIFLAPWRELSRPGSDPAPPRSVLWMMRWLLFRLMFSSAVVKITSGDPSWRHLTALQYHYETQCLPPWTAWYAHHLPAWFQRWSAISMFAIEGIAPFLIVAPRRIRMLGAAAMTLLQALILLTGNYCFFNLLALALIVLLLDDAVWPLSWRGRVARLDASAPRMTRGRWPGWATGPVTVAILVMSLAPLVGTFRIPPARLGPLVFLNEIAAPLRVVSGYGLFAVMTTRRQEIVVEGSQEGRIWLPYEFRYKPGDVKRRPRFVAPHQPRLDWQMWFAALGDFRSSPWYLGFCQRLLEGSRPVLGLLASNPFPAAPPRYVRGVLYDYHFTDAATRRATGAWWRREESGRFGPVLTLVDGQLVAVPEGGVRRR</sequence>
<dbReference type="Pfam" id="PF04134">
    <property type="entry name" value="DCC1-like"/>
    <property type="match status" value="1"/>
</dbReference>
<evidence type="ECO:0000256" key="5">
    <source>
        <dbReference type="ARBA" id="ARBA00022989"/>
    </source>
</evidence>
<keyword evidence="4" id="KW-0256">Endoplasmic reticulum</keyword>
<evidence type="ECO:0000256" key="3">
    <source>
        <dbReference type="ARBA" id="ARBA00022692"/>
    </source>
</evidence>
<dbReference type="GO" id="GO:0051604">
    <property type="term" value="P:protein maturation"/>
    <property type="evidence" value="ECO:0007669"/>
    <property type="project" value="InterPro"/>
</dbReference>
<feature type="transmembrane region" description="Helical" evidence="7">
    <location>
        <begin position="265"/>
        <end position="283"/>
    </location>
</feature>
<comment type="similarity">
    <text evidence="2">Belongs to the lipase maturation factor family.</text>
</comment>
<dbReference type="EMBL" id="VBOS01000404">
    <property type="protein sequence ID" value="TMQ50626.1"/>
    <property type="molecule type" value="Genomic_DNA"/>
</dbReference>
<accession>A0A538SGX7</accession>
<protein>
    <submittedName>
        <fullName evidence="10">DUF393 domain-containing protein</fullName>
    </submittedName>
</protein>
<feature type="transmembrane region" description="Helical" evidence="7">
    <location>
        <begin position="220"/>
        <end position="253"/>
    </location>
</feature>
<evidence type="ECO:0000256" key="7">
    <source>
        <dbReference type="SAM" id="Phobius"/>
    </source>
</evidence>
<proteinExistence type="inferred from homology"/>
<feature type="domain" description="Lipase maturation factor 1/2 C-terminal" evidence="9">
    <location>
        <begin position="493"/>
        <end position="627"/>
    </location>
</feature>
<keyword evidence="5 7" id="KW-1133">Transmembrane helix</keyword>
<evidence type="ECO:0000313" key="11">
    <source>
        <dbReference type="Proteomes" id="UP000317716"/>
    </source>
</evidence>
<gene>
    <name evidence="10" type="ORF">E6K72_11235</name>
</gene>
<organism evidence="10 11">
    <name type="scientific">Eiseniibacteriota bacterium</name>
    <dbReference type="NCBI Taxonomy" id="2212470"/>
    <lineage>
        <taxon>Bacteria</taxon>
        <taxon>Candidatus Eiseniibacteriota</taxon>
    </lineage>
</organism>
<dbReference type="Pfam" id="PF25179">
    <property type="entry name" value="LMF1_C"/>
    <property type="match status" value="1"/>
</dbReference>
<dbReference type="AlphaFoldDB" id="A0A538SGX7"/>
<dbReference type="InterPro" id="IPR007263">
    <property type="entry name" value="DCC1-like"/>
</dbReference>
<feature type="transmembrane region" description="Helical" evidence="7">
    <location>
        <begin position="361"/>
        <end position="379"/>
    </location>
</feature>
<evidence type="ECO:0000256" key="4">
    <source>
        <dbReference type="ARBA" id="ARBA00022824"/>
    </source>
</evidence>
<comment type="subcellular location">
    <subcellularLocation>
        <location evidence="1">Endoplasmic reticulum membrane</location>
        <topology evidence="1">Multi-pass membrane protein</topology>
    </subcellularLocation>
</comment>
<feature type="domain" description="Lipase maturation factor 1/2 N-terminal" evidence="8">
    <location>
        <begin position="265"/>
        <end position="424"/>
    </location>
</feature>
<dbReference type="Proteomes" id="UP000317716">
    <property type="component" value="Unassembled WGS sequence"/>
</dbReference>
<feature type="transmembrane region" description="Helical" evidence="7">
    <location>
        <begin position="158"/>
        <end position="178"/>
    </location>
</feature>
<evidence type="ECO:0000256" key="1">
    <source>
        <dbReference type="ARBA" id="ARBA00004477"/>
    </source>
</evidence>
<keyword evidence="3 7" id="KW-0812">Transmembrane</keyword>
<dbReference type="GO" id="GO:0015035">
    <property type="term" value="F:protein-disulfide reductase activity"/>
    <property type="evidence" value="ECO:0007669"/>
    <property type="project" value="InterPro"/>
</dbReference>
<evidence type="ECO:0000259" key="9">
    <source>
        <dbReference type="Pfam" id="PF25179"/>
    </source>
</evidence>